<keyword evidence="1" id="KW-1133">Transmembrane helix</keyword>
<accession>A0A024TFN0</accession>
<gene>
    <name evidence="2" type="ORF">H310_13414</name>
</gene>
<feature type="transmembrane region" description="Helical" evidence="1">
    <location>
        <begin position="45"/>
        <end position="65"/>
    </location>
</feature>
<proteinExistence type="predicted"/>
<dbReference type="AlphaFoldDB" id="A0A024TFN0"/>
<dbReference type="EMBL" id="KI914002">
    <property type="protein sequence ID" value="ETV92167.1"/>
    <property type="molecule type" value="Genomic_DNA"/>
</dbReference>
<dbReference type="VEuPathDB" id="FungiDB:H310_13414"/>
<dbReference type="RefSeq" id="XP_008879131.1">
    <property type="nucleotide sequence ID" value="XM_008880909.1"/>
</dbReference>
<evidence type="ECO:0000313" key="2">
    <source>
        <dbReference type="EMBL" id="ETV92167.1"/>
    </source>
</evidence>
<feature type="transmembrane region" description="Helical" evidence="1">
    <location>
        <begin position="77"/>
        <end position="100"/>
    </location>
</feature>
<reference evidence="2" key="1">
    <citation type="submission" date="2013-12" db="EMBL/GenBank/DDBJ databases">
        <title>The Genome Sequence of Aphanomyces invadans NJM9701.</title>
        <authorList>
            <consortium name="The Broad Institute Genomics Platform"/>
            <person name="Russ C."/>
            <person name="Tyler B."/>
            <person name="van West P."/>
            <person name="Dieguez-Uribeondo J."/>
            <person name="Young S.K."/>
            <person name="Zeng Q."/>
            <person name="Gargeya S."/>
            <person name="Fitzgerald M."/>
            <person name="Abouelleil A."/>
            <person name="Alvarado L."/>
            <person name="Chapman S.B."/>
            <person name="Gainer-Dewar J."/>
            <person name="Goldberg J."/>
            <person name="Griggs A."/>
            <person name="Gujja S."/>
            <person name="Hansen M."/>
            <person name="Howarth C."/>
            <person name="Imamovic A."/>
            <person name="Ireland A."/>
            <person name="Larimer J."/>
            <person name="McCowan C."/>
            <person name="Murphy C."/>
            <person name="Pearson M."/>
            <person name="Poon T.W."/>
            <person name="Priest M."/>
            <person name="Roberts A."/>
            <person name="Saif S."/>
            <person name="Shea T."/>
            <person name="Sykes S."/>
            <person name="Wortman J."/>
            <person name="Nusbaum C."/>
            <person name="Birren B."/>
        </authorList>
    </citation>
    <scope>NUCLEOTIDE SEQUENCE [LARGE SCALE GENOMIC DNA]</scope>
    <source>
        <strain evidence="2">NJM9701</strain>
    </source>
</reference>
<name>A0A024TFN0_9STRA</name>
<dbReference type="GeneID" id="20090464"/>
<feature type="transmembrane region" description="Helical" evidence="1">
    <location>
        <begin position="120"/>
        <end position="145"/>
    </location>
</feature>
<keyword evidence="1" id="KW-0812">Transmembrane</keyword>
<evidence type="ECO:0000256" key="1">
    <source>
        <dbReference type="SAM" id="Phobius"/>
    </source>
</evidence>
<sequence length="172" mass="19149">MEQDVLDVFCGTMIPVSHKSNGIFDLFARAAGQNVCIAVMESCHALLVSMFTLAVISAGGATLCVTYWTHEHQIGRVLLAALVVSFVLHGAVVLLWTPYATPTFSPTTFSYGSVEVEMNAPFWTVVFNSCVVLTASMWFTYHLILDQRRRYLNRRHVHQLGKHPLDCPALYA</sequence>
<organism evidence="2">
    <name type="scientific">Aphanomyces invadans</name>
    <dbReference type="NCBI Taxonomy" id="157072"/>
    <lineage>
        <taxon>Eukaryota</taxon>
        <taxon>Sar</taxon>
        <taxon>Stramenopiles</taxon>
        <taxon>Oomycota</taxon>
        <taxon>Saprolegniomycetes</taxon>
        <taxon>Saprolegniales</taxon>
        <taxon>Verrucalvaceae</taxon>
        <taxon>Aphanomyces</taxon>
    </lineage>
</organism>
<keyword evidence="1" id="KW-0472">Membrane</keyword>
<protein>
    <submittedName>
        <fullName evidence="2">Uncharacterized protein</fullName>
    </submittedName>
</protein>